<comment type="catalytic activity">
    <reaction evidence="17 18">
        <text>GTP + 4 H2O = 2,5-diamino-6-hydroxy-4-(5-phosphoribosylamino)-pyrimidine + formate + 2 phosphate + 3 H(+)</text>
        <dbReference type="Rhea" id="RHEA:23704"/>
        <dbReference type="ChEBI" id="CHEBI:15377"/>
        <dbReference type="ChEBI" id="CHEBI:15378"/>
        <dbReference type="ChEBI" id="CHEBI:15740"/>
        <dbReference type="ChEBI" id="CHEBI:37565"/>
        <dbReference type="ChEBI" id="CHEBI:43474"/>
        <dbReference type="ChEBI" id="CHEBI:58614"/>
        <dbReference type="EC" id="3.5.4.25"/>
    </reaction>
</comment>
<evidence type="ECO:0000313" key="20">
    <source>
        <dbReference type="EMBL" id="ERT69804.1"/>
    </source>
</evidence>
<evidence type="ECO:0000256" key="11">
    <source>
        <dbReference type="ARBA" id="ARBA00022833"/>
    </source>
</evidence>
<keyword evidence="7 18" id="KW-0686">Riboflavin biosynthesis</keyword>
<feature type="binding site" evidence="18">
    <location>
        <position position="31"/>
    </location>
    <ligand>
        <name>D-ribulose 5-phosphate</name>
        <dbReference type="ChEBI" id="CHEBI:58121"/>
    </ligand>
</feature>
<dbReference type="GO" id="GO:0005525">
    <property type="term" value="F:GTP binding"/>
    <property type="evidence" value="ECO:0007669"/>
    <property type="project" value="UniProtKB-KW"/>
</dbReference>
<feature type="binding site" evidence="18">
    <location>
        <begin position="26"/>
        <end position="27"/>
    </location>
    <ligand>
        <name>D-ribulose 5-phosphate</name>
        <dbReference type="ChEBI" id="CHEBI:58121"/>
    </ligand>
</feature>
<dbReference type="HOGENOM" id="CLU_020273_1_2_0"/>
<dbReference type="GO" id="GO:0009231">
    <property type="term" value="P:riboflavin biosynthetic process"/>
    <property type="evidence" value="ECO:0007669"/>
    <property type="project" value="UniProtKB-UniRule"/>
</dbReference>
<feature type="binding site" evidence="18">
    <location>
        <position position="163"/>
    </location>
    <ligand>
        <name>D-ribulose 5-phosphate</name>
        <dbReference type="ChEBI" id="CHEBI:58121"/>
    </ligand>
</feature>
<keyword evidence="13 18" id="KW-0342">GTP-binding</keyword>
<keyword evidence="8 18" id="KW-0479">Metal-binding</keyword>
<comment type="cofactor">
    <cofactor evidence="18">
        <name>Zn(2+)</name>
        <dbReference type="ChEBI" id="CHEBI:29105"/>
    </cofactor>
    <text evidence="18">Binds 1 zinc ion per subunit.</text>
</comment>
<evidence type="ECO:0000256" key="4">
    <source>
        <dbReference type="ARBA" id="ARBA00004853"/>
    </source>
</evidence>
<comment type="caution">
    <text evidence="20">The sequence shown here is derived from an EMBL/GenBank/DDBJ whole genome shotgun (WGS) entry which is preliminary data.</text>
</comment>
<evidence type="ECO:0000256" key="5">
    <source>
        <dbReference type="ARBA" id="ARBA00004904"/>
    </source>
</evidence>
<dbReference type="PATRIC" id="fig|1319815.3.peg.252"/>
<protein>
    <recommendedName>
        <fullName evidence="18">Riboflavin biosynthesis protein RibBA</fullName>
    </recommendedName>
    <domain>
        <recommendedName>
            <fullName evidence="18">3,4-dihydroxy-2-butanone 4-phosphate synthase</fullName>
            <shortName evidence="18">DHBP synthase</shortName>
            <ecNumber evidence="18">4.1.99.12</ecNumber>
        </recommendedName>
    </domain>
    <domain>
        <recommendedName>
            <fullName evidence="18">GTP cyclohydrolase-2</fullName>
            <ecNumber evidence="18">3.5.4.25</ecNumber>
        </recommendedName>
        <alternativeName>
            <fullName evidence="18">GTP cyclohydrolase II</fullName>
        </alternativeName>
    </domain>
</protein>
<reference evidence="20 21" key="1">
    <citation type="submission" date="2013-08" db="EMBL/GenBank/DDBJ databases">
        <authorList>
            <person name="Weinstock G."/>
            <person name="Sodergren E."/>
            <person name="Wylie T."/>
            <person name="Fulton L."/>
            <person name="Fulton R."/>
            <person name="Fronick C."/>
            <person name="O'Laughlin M."/>
            <person name="Godfrey J."/>
            <person name="Miner T."/>
            <person name="Herter B."/>
            <person name="Appelbaum E."/>
            <person name="Cordes M."/>
            <person name="Lek S."/>
            <person name="Wollam A."/>
            <person name="Pepin K.H."/>
            <person name="Palsikar V.B."/>
            <person name="Mitreva M."/>
            <person name="Wilson R.K."/>
        </authorList>
    </citation>
    <scope>NUCLEOTIDE SEQUENCE [LARGE SCALE GENOMIC DNA]</scope>
    <source>
        <strain evidence="20 21">ATCC BAA-474</strain>
    </source>
</reference>
<evidence type="ECO:0000256" key="1">
    <source>
        <dbReference type="ARBA" id="ARBA00000141"/>
    </source>
</evidence>
<comment type="cofactor">
    <cofactor evidence="18">
        <name>Mg(2+)</name>
        <dbReference type="ChEBI" id="CHEBI:18420"/>
    </cofactor>
    <cofactor evidence="18">
        <name>Mn(2+)</name>
        <dbReference type="ChEBI" id="CHEBI:29035"/>
    </cofactor>
    <text evidence="18">Binds 2 divalent metal cations per subunit. Magnesium or manganese.</text>
</comment>
<dbReference type="Pfam" id="PF00925">
    <property type="entry name" value="GTP_cyclohydro2"/>
    <property type="match status" value="1"/>
</dbReference>
<dbReference type="Proteomes" id="UP000017081">
    <property type="component" value="Unassembled WGS sequence"/>
</dbReference>
<dbReference type="SUPFAM" id="SSF142695">
    <property type="entry name" value="RibA-like"/>
    <property type="match status" value="1"/>
</dbReference>
<feature type="region of interest" description="GTP cyclohydrolase II" evidence="18">
    <location>
        <begin position="201"/>
        <end position="399"/>
    </location>
</feature>
<dbReference type="AlphaFoldDB" id="U7VF97"/>
<dbReference type="STRING" id="1319815.HMPREF0202_00264"/>
<comment type="function">
    <text evidence="3 18">Catalyzes the conversion of D-ribulose 5-phosphate to formate and 3,4-dihydroxy-2-butanone 4-phosphate.</text>
</comment>
<dbReference type="NCBIfam" id="TIGR00506">
    <property type="entry name" value="ribB"/>
    <property type="match status" value="1"/>
</dbReference>
<dbReference type="GO" id="GO:0008686">
    <property type="term" value="F:3,4-dihydroxy-2-butanone-4-phosphate synthase activity"/>
    <property type="evidence" value="ECO:0007669"/>
    <property type="project" value="UniProtKB-UniRule"/>
</dbReference>
<feature type="binding site" evidence="18">
    <location>
        <begin position="294"/>
        <end position="296"/>
    </location>
    <ligand>
        <name>GTP</name>
        <dbReference type="ChEBI" id="CHEBI:37565"/>
    </ligand>
</feature>
<dbReference type="GO" id="GO:0005829">
    <property type="term" value="C:cytosol"/>
    <property type="evidence" value="ECO:0007669"/>
    <property type="project" value="TreeGrafter"/>
</dbReference>
<dbReference type="GO" id="GO:0008270">
    <property type="term" value="F:zinc ion binding"/>
    <property type="evidence" value="ECO:0007669"/>
    <property type="project" value="UniProtKB-UniRule"/>
</dbReference>
<dbReference type="EMBL" id="AXZF01000011">
    <property type="protein sequence ID" value="ERT69804.1"/>
    <property type="molecule type" value="Genomic_DNA"/>
</dbReference>
<feature type="binding site" evidence="18">
    <location>
        <position position="27"/>
    </location>
    <ligand>
        <name>Mg(2+)</name>
        <dbReference type="ChEBI" id="CHEBI:18420"/>
        <label>1</label>
    </ligand>
</feature>
<keyword evidence="11 18" id="KW-0862">Zinc</keyword>
<organism evidence="20 21">
    <name type="scientific">Cetobacterium somerae ATCC BAA-474</name>
    <dbReference type="NCBI Taxonomy" id="1319815"/>
    <lineage>
        <taxon>Bacteria</taxon>
        <taxon>Fusobacteriati</taxon>
        <taxon>Fusobacteriota</taxon>
        <taxon>Fusobacteriia</taxon>
        <taxon>Fusobacteriales</taxon>
        <taxon>Fusobacteriaceae</taxon>
        <taxon>Cetobacterium</taxon>
    </lineage>
</organism>
<comment type="function">
    <text evidence="18">Catalyzes the conversion of GTP to 2,5-diamino-6-ribosylamino-4(3H)-pyrimidinone 5'-phosphate (DARP), formate and pyrophosphate.</text>
</comment>
<feature type="region of interest" description="DHBP synthase" evidence="18">
    <location>
        <begin position="1"/>
        <end position="200"/>
    </location>
</feature>
<evidence type="ECO:0000256" key="6">
    <source>
        <dbReference type="ARBA" id="ARBA00005520"/>
    </source>
</evidence>
<dbReference type="GO" id="GO:0000287">
    <property type="term" value="F:magnesium ion binding"/>
    <property type="evidence" value="ECO:0007669"/>
    <property type="project" value="UniProtKB-UniRule"/>
</dbReference>
<feature type="binding site" evidence="18">
    <location>
        <begin position="139"/>
        <end position="143"/>
    </location>
    <ligand>
        <name>D-ribulose 5-phosphate</name>
        <dbReference type="ChEBI" id="CHEBI:58121"/>
    </ligand>
</feature>
<feature type="binding site" evidence="18">
    <location>
        <position position="269"/>
    </location>
    <ligand>
        <name>Zn(2+)</name>
        <dbReference type="ChEBI" id="CHEBI:29105"/>
        <note>catalytic</note>
    </ligand>
</feature>
<accession>U7VF97</accession>
<evidence type="ECO:0000256" key="15">
    <source>
        <dbReference type="ARBA" id="ARBA00023239"/>
    </source>
</evidence>
<dbReference type="EC" id="3.5.4.25" evidence="18"/>
<feature type="domain" description="GTP cyclohydrolase II" evidence="19">
    <location>
        <begin position="208"/>
        <end position="370"/>
    </location>
</feature>
<feature type="binding site" evidence="18">
    <location>
        <position position="142"/>
    </location>
    <ligand>
        <name>Mg(2+)</name>
        <dbReference type="ChEBI" id="CHEBI:18420"/>
        <label>2</label>
    </ligand>
</feature>
<comment type="similarity">
    <text evidence="6 18">In the N-terminal section; belongs to the DHBP synthase family.</text>
</comment>
<dbReference type="InterPro" id="IPR036144">
    <property type="entry name" value="RibA-like_sf"/>
</dbReference>
<dbReference type="InterPro" id="IPR032677">
    <property type="entry name" value="GTP_cyclohydro_II"/>
</dbReference>
<feature type="site" description="Essential for DHBP synthase activity" evidence="18">
    <location>
        <position position="125"/>
    </location>
</feature>
<dbReference type="PANTHER" id="PTHR21327">
    <property type="entry name" value="GTP CYCLOHYDROLASE II-RELATED"/>
    <property type="match status" value="1"/>
</dbReference>
<evidence type="ECO:0000256" key="10">
    <source>
        <dbReference type="ARBA" id="ARBA00022801"/>
    </source>
</evidence>
<dbReference type="InterPro" id="IPR017945">
    <property type="entry name" value="DHBP_synth_RibB-like_a/b_dom"/>
</dbReference>
<feature type="binding site" evidence="18">
    <location>
        <position position="27"/>
    </location>
    <ligand>
        <name>Mg(2+)</name>
        <dbReference type="ChEBI" id="CHEBI:18420"/>
        <label>2</label>
    </ligand>
</feature>
<dbReference type="RefSeq" id="WP_023049813.1">
    <property type="nucleotide sequence ID" value="NZ_CP173065.2"/>
</dbReference>
<dbReference type="PANTHER" id="PTHR21327:SF18">
    <property type="entry name" value="3,4-DIHYDROXY-2-BUTANONE 4-PHOSPHATE SYNTHASE"/>
    <property type="match status" value="1"/>
</dbReference>
<proteinExistence type="inferred from homology"/>
<dbReference type="HAMAP" id="MF_01283">
    <property type="entry name" value="RibBA"/>
    <property type="match status" value="1"/>
</dbReference>
<keyword evidence="12 18" id="KW-0460">Magnesium</keyword>
<comment type="catalytic activity">
    <reaction evidence="1 18">
        <text>D-ribulose 5-phosphate = (2S)-2-hydroxy-3-oxobutyl phosphate + formate + H(+)</text>
        <dbReference type="Rhea" id="RHEA:18457"/>
        <dbReference type="ChEBI" id="CHEBI:15378"/>
        <dbReference type="ChEBI" id="CHEBI:15740"/>
        <dbReference type="ChEBI" id="CHEBI:58121"/>
        <dbReference type="ChEBI" id="CHEBI:58830"/>
        <dbReference type="EC" id="4.1.99.12"/>
    </reaction>
</comment>
<comment type="cofactor">
    <cofactor evidence="2">
        <name>Mn(2+)</name>
        <dbReference type="ChEBI" id="CHEBI:29035"/>
    </cofactor>
</comment>
<evidence type="ECO:0000256" key="12">
    <source>
        <dbReference type="ARBA" id="ARBA00022842"/>
    </source>
</evidence>
<feature type="binding site" evidence="18">
    <location>
        <position position="356"/>
    </location>
    <ligand>
        <name>GTP</name>
        <dbReference type="ChEBI" id="CHEBI:37565"/>
    </ligand>
</feature>
<dbReference type="InterPro" id="IPR000926">
    <property type="entry name" value="RibA"/>
</dbReference>
<dbReference type="GO" id="GO:0030145">
    <property type="term" value="F:manganese ion binding"/>
    <property type="evidence" value="ECO:0007669"/>
    <property type="project" value="UniProtKB-UniRule"/>
</dbReference>
<feature type="active site" description="Nucleophile; for GTP cyclohydrolase activity" evidence="18">
    <location>
        <position position="330"/>
    </location>
</feature>
<evidence type="ECO:0000256" key="9">
    <source>
        <dbReference type="ARBA" id="ARBA00022741"/>
    </source>
</evidence>
<dbReference type="eggNOG" id="COG0807">
    <property type="taxonomic scope" value="Bacteria"/>
</dbReference>
<dbReference type="InterPro" id="IPR016299">
    <property type="entry name" value="Riboflavin_synth_RibBA"/>
</dbReference>
<evidence type="ECO:0000256" key="7">
    <source>
        <dbReference type="ARBA" id="ARBA00022619"/>
    </source>
</evidence>
<evidence type="ECO:0000256" key="14">
    <source>
        <dbReference type="ARBA" id="ARBA00023211"/>
    </source>
</evidence>
<dbReference type="FunFam" id="3.40.50.10990:FF:000002">
    <property type="entry name" value="GTP cyclohydrolase-2"/>
    <property type="match status" value="1"/>
</dbReference>
<dbReference type="eggNOG" id="COG0108">
    <property type="taxonomic scope" value="Bacteria"/>
</dbReference>
<dbReference type="InterPro" id="IPR000422">
    <property type="entry name" value="DHBP_synthase_RibB"/>
</dbReference>
<evidence type="ECO:0000256" key="18">
    <source>
        <dbReference type="HAMAP-Rule" id="MF_01283"/>
    </source>
</evidence>
<feature type="site" description="Essential for DHBP synthase activity" evidence="18">
    <location>
        <position position="163"/>
    </location>
</feature>
<comment type="similarity">
    <text evidence="18">In the C-terminal section; belongs to the GTP cyclohydrolase II family.</text>
</comment>
<name>U7VF97_9FUSO</name>
<feature type="binding site" evidence="18">
    <location>
        <position position="267"/>
    </location>
    <ligand>
        <name>Zn(2+)</name>
        <dbReference type="ChEBI" id="CHEBI:29105"/>
        <note>catalytic</note>
    </ligand>
</feature>
<comment type="pathway">
    <text evidence="5 18">Cofactor biosynthesis; riboflavin biosynthesis; 2-hydroxy-3-oxobutyl phosphate from D-ribulose 5-phosphate: step 1/1.</text>
</comment>
<dbReference type="SUPFAM" id="SSF55821">
    <property type="entry name" value="YrdC/RibB"/>
    <property type="match status" value="1"/>
</dbReference>
<feature type="binding site" evidence="18">
    <location>
        <begin position="251"/>
        <end position="255"/>
    </location>
    <ligand>
        <name>GTP</name>
        <dbReference type="ChEBI" id="CHEBI:37565"/>
    </ligand>
</feature>
<dbReference type="Gene3D" id="3.40.50.10990">
    <property type="entry name" value="GTP cyclohydrolase II"/>
    <property type="match status" value="1"/>
</dbReference>
<dbReference type="UniPathway" id="UPA00275">
    <property type="reaction ID" value="UER00399"/>
</dbReference>
<evidence type="ECO:0000256" key="8">
    <source>
        <dbReference type="ARBA" id="ARBA00022723"/>
    </source>
</evidence>
<dbReference type="HAMAP" id="MF_00179">
    <property type="entry name" value="RibA"/>
    <property type="match status" value="1"/>
</dbReference>
<dbReference type="GO" id="GO:0003935">
    <property type="term" value="F:GTP cyclohydrolase II activity"/>
    <property type="evidence" value="ECO:0007669"/>
    <property type="project" value="UniProtKB-UniRule"/>
</dbReference>
<dbReference type="FunFam" id="3.90.870.10:FF:000001">
    <property type="entry name" value="Riboflavin biosynthesis protein RibBA"/>
    <property type="match status" value="1"/>
</dbReference>
<keyword evidence="15 18" id="KW-0456">Lyase</keyword>
<keyword evidence="16 18" id="KW-0511">Multifunctional enzyme</keyword>
<dbReference type="Pfam" id="PF00926">
    <property type="entry name" value="DHBP_synthase"/>
    <property type="match status" value="1"/>
</dbReference>
<feature type="active site" description="Proton acceptor; for GTP cyclohydrolase activity" evidence="18">
    <location>
        <position position="328"/>
    </location>
</feature>
<keyword evidence="14 18" id="KW-0464">Manganese</keyword>
<keyword evidence="10 18" id="KW-0378">Hydrolase</keyword>
<evidence type="ECO:0000256" key="13">
    <source>
        <dbReference type="ARBA" id="ARBA00023134"/>
    </source>
</evidence>
<sequence>MFNKIEDAINDLKNGKLIVVVDNEDRENEGDLVGIGDIISKENINFMIKYGRGLVCVPLEEKRAKELDLTPMVFNNSDSHQTAFTVSVDSLAGTTTGISVEDRYNTIRDLAFNSKSGNDFKKPGHIFPLIAKNGGVIERPGHTEASVDLAKLAGFNGCGVICEIIKEDGEMARVPDLIEFCKLHDLKMITIEDLIEYRKKNEFQTELVCEAPLPTKHGTFRLIGFSNTIDYKEHVALVYGDIDNQEDVLLRVHSECLTGDAFGSLKCDCGSQLDKALENIVNHGSGVLLYMRQEGRGIGLLNKIKAYNLQAQGKDTVEANTLLGFDPDLRDFAVAAQMIKLLNIRSINLMTNNPKKINDLEKYGIKINHRTHIEFPSNSCNSKYLKTKREKMNHLFKIN</sequence>
<comment type="pathway">
    <text evidence="4 18">Cofactor biosynthesis; riboflavin biosynthesis; 5-amino-6-(D-ribitylamino)uracil from GTP: step 1/4.</text>
</comment>
<keyword evidence="9 18" id="KW-0547">Nucleotide-binding</keyword>
<dbReference type="NCBIfam" id="NF001591">
    <property type="entry name" value="PRK00393.1"/>
    <property type="match status" value="1"/>
</dbReference>
<dbReference type="PIRSF" id="PIRSF001259">
    <property type="entry name" value="RibA"/>
    <property type="match status" value="1"/>
</dbReference>
<dbReference type="NCBIfam" id="NF006803">
    <property type="entry name" value="PRK09311.1"/>
    <property type="match status" value="1"/>
</dbReference>
<keyword evidence="21" id="KW-1185">Reference proteome</keyword>
<feature type="binding site" evidence="18">
    <location>
        <position position="316"/>
    </location>
    <ligand>
        <name>GTP</name>
        <dbReference type="ChEBI" id="CHEBI:37565"/>
    </ligand>
</feature>
<dbReference type="NCBIfam" id="TIGR00505">
    <property type="entry name" value="ribA"/>
    <property type="match status" value="1"/>
</dbReference>
<evidence type="ECO:0000256" key="17">
    <source>
        <dbReference type="ARBA" id="ARBA00049295"/>
    </source>
</evidence>
<dbReference type="HAMAP" id="MF_00180">
    <property type="entry name" value="RibB"/>
    <property type="match status" value="1"/>
</dbReference>
<evidence type="ECO:0000256" key="2">
    <source>
        <dbReference type="ARBA" id="ARBA00001936"/>
    </source>
</evidence>
<feature type="binding site" evidence="18">
    <location>
        <position position="256"/>
    </location>
    <ligand>
        <name>Zn(2+)</name>
        <dbReference type="ChEBI" id="CHEBI:29105"/>
        <note>catalytic</note>
    </ligand>
</feature>
<evidence type="ECO:0000256" key="3">
    <source>
        <dbReference type="ARBA" id="ARBA00002284"/>
    </source>
</evidence>
<gene>
    <name evidence="18" type="primary">ribBA</name>
    <name evidence="20" type="ORF">HMPREF0202_00264</name>
</gene>
<evidence type="ECO:0000256" key="16">
    <source>
        <dbReference type="ARBA" id="ARBA00023268"/>
    </source>
</evidence>
<dbReference type="CDD" id="cd00641">
    <property type="entry name" value="GTP_cyclohydro2"/>
    <property type="match status" value="1"/>
</dbReference>
<feature type="binding site" evidence="18">
    <location>
        <position position="272"/>
    </location>
    <ligand>
        <name>GTP</name>
        <dbReference type="ChEBI" id="CHEBI:37565"/>
    </ligand>
</feature>
<evidence type="ECO:0000313" key="21">
    <source>
        <dbReference type="Proteomes" id="UP000017081"/>
    </source>
</evidence>
<feature type="binding site" evidence="18">
    <location>
        <position position="351"/>
    </location>
    <ligand>
        <name>GTP</name>
        <dbReference type="ChEBI" id="CHEBI:37565"/>
    </ligand>
</feature>
<dbReference type="Gene3D" id="3.90.870.10">
    <property type="entry name" value="DHBP synthase"/>
    <property type="match status" value="1"/>
</dbReference>
<dbReference type="EC" id="4.1.99.12" evidence="18"/>
<evidence type="ECO:0000259" key="19">
    <source>
        <dbReference type="Pfam" id="PF00925"/>
    </source>
</evidence>